<protein>
    <submittedName>
        <fullName evidence="1">Uncharacterized protein</fullName>
    </submittedName>
</protein>
<dbReference type="Proteomes" id="UP001372338">
    <property type="component" value="Unassembled WGS sequence"/>
</dbReference>
<dbReference type="EMBL" id="JAYWIO010000006">
    <property type="protein sequence ID" value="KAK7255860.1"/>
    <property type="molecule type" value="Genomic_DNA"/>
</dbReference>
<evidence type="ECO:0000313" key="1">
    <source>
        <dbReference type="EMBL" id="KAK7255860.1"/>
    </source>
</evidence>
<name>A0AAN9EGG0_CROPI</name>
<comment type="caution">
    <text evidence="1">The sequence shown here is derived from an EMBL/GenBank/DDBJ whole genome shotgun (WGS) entry which is preliminary data.</text>
</comment>
<accession>A0AAN9EGG0</accession>
<proteinExistence type="predicted"/>
<organism evidence="1 2">
    <name type="scientific">Crotalaria pallida</name>
    <name type="common">Smooth rattlebox</name>
    <name type="synonym">Crotalaria striata</name>
    <dbReference type="NCBI Taxonomy" id="3830"/>
    <lineage>
        <taxon>Eukaryota</taxon>
        <taxon>Viridiplantae</taxon>
        <taxon>Streptophyta</taxon>
        <taxon>Embryophyta</taxon>
        <taxon>Tracheophyta</taxon>
        <taxon>Spermatophyta</taxon>
        <taxon>Magnoliopsida</taxon>
        <taxon>eudicotyledons</taxon>
        <taxon>Gunneridae</taxon>
        <taxon>Pentapetalae</taxon>
        <taxon>rosids</taxon>
        <taxon>fabids</taxon>
        <taxon>Fabales</taxon>
        <taxon>Fabaceae</taxon>
        <taxon>Papilionoideae</taxon>
        <taxon>50 kb inversion clade</taxon>
        <taxon>genistoids sensu lato</taxon>
        <taxon>core genistoids</taxon>
        <taxon>Crotalarieae</taxon>
        <taxon>Crotalaria</taxon>
    </lineage>
</organism>
<keyword evidence="2" id="KW-1185">Reference proteome</keyword>
<evidence type="ECO:0000313" key="2">
    <source>
        <dbReference type="Proteomes" id="UP001372338"/>
    </source>
</evidence>
<gene>
    <name evidence="1" type="ORF">RIF29_29284</name>
</gene>
<reference evidence="1 2" key="1">
    <citation type="submission" date="2024-01" db="EMBL/GenBank/DDBJ databases">
        <title>The genomes of 5 underutilized Papilionoideae crops provide insights into root nodulation and disease resistanc.</title>
        <authorList>
            <person name="Yuan L."/>
        </authorList>
    </citation>
    <scope>NUCLEOTIDE SEQUENCE [LARGE SCALE GENOMIC DNA]</scope>
    <source>
        <strain evidence="1">ZHUSHIDOU_FW_LH</strain>
        <tissue evidence="1">Leaf</tissue>
    </source>
</reference>
<dbReference type="AlphaFoldDB" id="A0AAN9EGG0"/>
<sequence>MTNVVVAAQQGGAKPAAHNDVSGDAVAMGPLPKCGTNLERNKEDIVVPDSLECFSSSNGDMQKNKEEVVAGFLKEASTFAVLYLA</sequence>